<organism evidence="7 8">
    <name type="scientific">Boseongicola aestuarii</name>
    <dbReference type="NCBI Taxonomy" id="1470561"/>
    <lineage>
        <taxon>Bacteria</taxon>
        <taxon>Pseudomonadati</taxon>
        <taxon>Pseudomonadota</taxon>
        <taxon>Alphaproteobacteria</taxon>
        <taxon>Rhodobacterales</taxon>
        <taxon>Paracoccaceae</taxon>
        <taxon>Boseongicola</taxon>
    </lineage>
</organism>
<feature type="transmembrane region" description="Helical" evidence="5">
    <location>
        <begin position="230"/>
        <end position="252"/>
    </location>
</feature>
<feature type="transmembrane region" description="Helical" evidence="5">
    <location>
        <begin position="97"/>
        <end position="119"/>
    </location>
</feature>
<dbReference type="PROSITE" id="PS50850">
    <property type="entry name" value="MFS"/>
    <property type="match status" value="1"/>
</dbReference>
<comment type="subcellular location">
    <subcellularLocation>
        <location evidence="1">Membrane</location>
    </subcellularLocation>
</comment>
<keyword evidence="4 5" id="KW-0472">Membrane</keyword>
<feature type="transmembrane region" description="Helical" evidence="5">
    <location>
        <begin position="198"/>
        <end position="224"/>
    </location>
</feature>
<feature type="transmembrane region" description="Helical" evidence="5">
    <location>
        <begin position="131"/>
        <end position="150"/>
    </location>
</feature>
<accession>A0A238IX59</accession>
<dbReference type="InterPro" id="IPR011701">
    <property type="entry name" value="MFS"/>
</dbReference>
<dbReference type="AlphaFoldDB" id="A0A238IX59"/>
<dbReference type="PANTHER" id="PTHR23521">
    <property type="entry name" value="TRANSPORTER MFS SUPERFAMILY"/>
    <property type="match status" value="1"/>
</dbReference>
<dbReference type="InterPro" id="IPR020846">
    <property type="entry name" value="MFS_dom"/>
</dbReference>
<dbReference type="InterPro" id="IPR036259">
    <property type="entry name" value="MFS_trans_sf"/>
</dbReference>
<evidence type="ECO:0000256" key="2">
    <source>
        <dbReference type="ARBA" id="ARBA00022692"/>
    </source>
</evidence>
<feature type="transmembrane region" description="Helical" evidence="5">
    <location>
        <begin position="355"/>
        <end position="372"/>
    </location>
</feature>
<evidence type="ECO:0000256" key="5">
    <source>
        <dbReference type="SAM" id="Phobius"/>
    </source>
</evidence>
<protein>
    <submittedName>
        <fullName evidence="7">Putative MFS-type transporter YcaD</fullName>
    </submittedName>
</protein>
<proteinExistence type="predicted"/>
<sequence length="433" mass="46215">MLKVLGSTWALLLGILLLMVGNGLQGSLIGIRGAIENFSTTELSVITSAYFAGFLIGSRMAPEMIRRVGHVRVFAALGSFISAVLILYPTITDPWAWIVLRVIFGFSFSGVYVTAESWLNNASTNETRGQSLSLYVMAQMVGIVSSQALLNVADPAGFILFVIPSVLVSLSFAPILLSAAESPKFDTTKPMTLKQIYTISPLGCVGMFLMGAVFAAQFGMASIYGTRAGFSVAEISIFVSAIFIGGMLFQYPFGWVSDRMDRRLVILAAAVVGGIAGLLGLAFGGSFEVAVFAAFIMGGMSNPLYALLIAYTNDYLQVEDMAAASGGLLFINGLGAVLGPVITGWMLTAMGPEGFWAYLAFFMFILAAFVGWRMTQRPSVYSEEAEDYDAVSYAPMMPTGTIVAVEAAQGYYAENVESIDEGKANEPAPLDSK</sequence>
<dbReference type="CDD" id="cd17477">
    <property type="entry name" value="MFS_YcaD_like"/>
    <property type="match status" value="1"/>
</dbReference>
<feature type="transmembrane region" description="Helical" evidence="5">
    <location>
        <begin position="264"/>
        <end position="283"/>
    </location>
</feature>
<dbReference type="GO" id="GO:0022857">
    <property type="term" value="F:transmembrane transporter activity"/>
    <property type="evidence" value="ECO:0007669"/>
    <property type="project" value="InterPro"/>
</dbReference>
<gene>
    <name evidence="7" type="primary">ycaD_2</name>
    <name evidence="7" type="ORF">BOA8489_00432</name>
</gene>
<feature type="transmembrane region" description="Helical" evidence="5">
    <location>
        <begin position="73"/>
        <end position="91"/>
    </location>
</feature>
<evidence type="ECO:0000313" key="7">
    <source>
        <dbReference type="EMBL" id="SMX22340.1"/>
    </source>
</evidence>
<feature type="transmembrane region" description="Helical" evidence="5">
    <location>
        <begin position="156"/>
        <end position="177"/>
    </location>
</feature>
<dbReference type="EMBL" id="FXXQ01000001">
    <property type="protein sequence ID" value="SMX22340.1"/>
    <property type="molecule type" value="Genomic_DNA"/>
</dbReference>
<evidence type="ECO:0000259" key="6">
    <source>
        <dbReference type="PROSITE" id="PS50850"/>
    </source>
</evidence>
<feature type="transmembrane region" description="Helical" evidence="5">
    <location>
        <begin position="42"/>
        <end position="61"/>
    </location>
</feature>
<dbReference type="Gene3D" id="1.20.1250.20">
    <property type="entry name" value="MFS general substrate transporter like domains"/>
    <property type="match status" value="2"/>
</dbReference>
<feature type="transmembrane region" description="Helical" evidence="5">
    <location>
        <begin position="323"/>
        <end position="343"/>
    </location>
</feature>
<dbReference type="OrthoDB" id="9810614at2"/>
<dbReference type="Pfam" id="PF00083">
    <property type="entry name" value="Sugar_tr"/>
    <property type="match status" value="1"/>
</dbReference>
<keyword evidence="2 5" id="KW-0812">Transmembrane</keyword>
<keyword evidence="3 5" id="KW-1133">Transmembrane helix</keyword>
<dbReference type="InterPro" id="IPR005828">
    <property type="entry name" value="MFS_sugar_transport-like"/>
</dbReference>
<feature type="domain" description="Major facilitator superfamily (MFS) profile" evidence="6">
    <location>
        <begin position="1"/>
        <end position="378"/>
    </location>
</feature>
<keyword evidence="8" id="KW-1185">Reference proteome</keyword>
<name>A0A238IX59_9RHOB</name>
<evidence type="ECO:0000313" key="8">
    <source>
        <dbReference type="Proteomes" id="UP000201838"/>
    </source>
</evidence>
<dbReference type="SUPFAM" id="SSF103473">
    <property type="entry name" value="MFS general substrate transporter"/>
    <property type="match status" value="1"/>
</dbReference>
<dbReference type="InterPro" id="IPR047200">
    <property type="entry name" value="MFS_YcaD-like"/>
</dbReference>
<dbReference type="Proteomes" id="UP000201838">
    <property type="component" value="Unassembled WGS sequence"/>
</dbReference>
<reference evidence="7 8" key="1">
    <citation type="submission" date="2017-05" db="EMBL/GenBank/DDBJ databases">
        <authorList>
            <person name="Song R."/>
            <person name="Chenine A.L."/>
            <person name="Ruprecht R.M."/>
        </authorList>
    </citation>
    <scope>NUCLEOTIDE SEQUENCE [LARGE SCALE GENOMIC DNA]</scope>
    <source>
        <strain evidence="7 8">CECT 8489</strain>
    </source>
</reference>
<dbReference type="PANTHER" id="PTHR23521:SF3">
    <property type="entry name" value="MFS TRANSPORTER"/>
    <property type="match status" value="1"/>
</dbReference>
<feature type="transmembrane region" description="Helical" evidence="5">
    <location>
        <begin position="289"/>
        <end position="311"/>
    </location>
</feature>
<dbReference type="RefSeq" id="WP_093972306.1">
    <property type="nucleotide sequence ID" value="NZ_FXXQ01000001.1"/>
</dbReference>
<evidence type="ECO:0000256" key="3">
    <source>
        <dbReference type="ARBA" id="ARBA00022989"/>
    </source>
</evidence>
<dbReference type="Pfam" id="PF07690">
    <property type="entry name" value="MFS_1"/>
    <property type="match status" value="1"/>
</dbReference>
<dbReference type="GO" id="GO:0005886">
    <property type="term" value="C:plasma membrane"/>
    <property type="evidence" value="ECO:0007669"/>
    <property type="project" value="TreeGrafter"/>
</dbReference>
<evidence type="ECO:0000256" key="1">
    <source>
        <dbReference type="ARBA" id="ARBA00004370"/>
    </source>
</evidence>
<evidence type="ECO:0000256" key="4">
    <source>
        <dbReference type="ARBA" id="ARBA00023136"/>
    </source>
</evidence>